<evidence type="ECO:0000256" key="4">
    <source>
        <dbReference type="SAM" id="Phobius"/>
    </source>
</evidence>
<feature type="transmembrane region" description="Helical" evidence="4">
    <location>
        <begin position="80"/>
        <end position="97"/>
    </location>
</feature>
<reference evidence="6" key="1">
    <citation type="submission" date="2019-12" db="EMBL/GenBank/DDBJ databases">
        <authorList>
            <person name="Cremers G."/>
        </authorList>
    </citation>
    <scope>NUCLEOTIDE SEQUENCE</scope>
    <source>
        <strain evidence="6">Mbul1</strain>
    </source>
</reference>
<feature type="transmembrane region" description="Helical" evidence="4">
    <location>
        <begin position="273"/>
        <end position="290"/>
    </location>
</feature>
<feature type="transmembrane region" description="Helical" evidence="4">
    <location>
        <begin position="332"/>
        <end position="354"/>
    </location>
</feature>
<accession>A0A679IXY1</accession>
<dbReference type="GO" id="GO:0022857">
    <property type="term" value="F:transmembrane transporter activity"/>
    <property type="evidence" value="ECO:0007669"/>
    <property type="project" value="InterPro"/>
</dbReference>
<dbReference type="AlphaFoldDB" id="A0A679IXY1"/>
<feature type="transmembrane region" description="Helical" evidence="4">
    <location>
        <begin position="137"/>
        <end position="159"/>
    </location>
</feature>
<dbReference type="Gene3D" id="1.20.1250.20">
    <property type="entry name" value="MFS general substrate transporter like domains"/>
    <property type="match status" value="2"/>
</dbReference>
<name>A0A679IXY1_9HYPH</name>
<dbReference type="PROSITE" id="PS50850">
    <property type="entry name" value="MFS"/>
    <property type="match status" value="1"/>
</dbReference>
<dbReference type="PANTHER" id="PTHR23523">
    <property type="match status" value="1"/>
</dbReference>
<feature type="transmembrane region" description="Helical" evidence="4">
    <location>
        <begin position="360"/>
        <end position="380"/>
    </location>
</feature>
<keyword evidence="2 4" id="KW-1133">Transmembrane helix</keyword>
<protein>
    <submittedName>
        <fullName evidence="6">Putative transporter YycB</fullName>
    </submittedName>
</protein>
<feature type="transmembrane region" description="Helical" evidence="4">
    <location>
        <begin position="49"/>
        <end position="68"/>
    </location>
</feature>
<keyword evidence="1 4" id="KW-0812">Transmembrane</keyword>
<feature type="transmembrane region" description="Helical" evidence="4">
    <location>
        <begin position="12"/>
        <end position="29"/>
    </location>
</feature>
<feature type="transmembrane region" description="Helical" evidence="4">
    <location>
        <begin position="207"/>
        <end position="231"/>
    </location>
</feature>
<proteinExistence type="predicted"/>
<sequence length="395" mass="39936">MTEPTLRNARPVLVGLGMMLVAFNMRPALTSLGPLLDAIRAETGLTATGAAFLTTLPVLCLGLACVLGPVMVRRTGAERGVLVAILVIALGSALRGLGGLPPLFAGACIAAVGIGLAGVLLPGLVKRDFSGQAGLMTGLYTMVLCLGAATGAGSAVPLADAFGGWTRAMAVWAVPAVAAAIAWIVVVPHREKGPPPARRRPLWRDSLAWQVTGFMGLQSSLAYITFGWLPVVLQSRGLSAVEAGFVTSIMSIGQAPSALLVPAFAARLRDQRGIAIALLILSAASFLALVDGPVALVLPFGLGLGLGIGGLFGLALTIVVLRARDAVGAADLSAMSQAVGYSIAALGPLGFGLAHDLFGGWRVSAGLFCAIALASGIFALGAGRDRKVGAPPAAE</sequence>
<dbReference type="Pfam" id="PF07690">
    <property type="entry name" value="MFS_1"/>
    <property type="match status" value="1"/>
</dbReference>
<dbReference type="SUPFAM" id="SSF103473">
    <property type="entry name" value="MFS general substrate transporter"/>
    <property type="match status" value="1"/>
</dbReference>
<evidence type="ECO:0000313" key="6">
    <source>
        <dbReference type="EMBL" id="CAA2103801.1"/>
    </source>
</evidence>
<dbReference type="InterPro" id="IPR052524">
    <property type="entry name" value="MFS_Cyanate_Porter"/>
</dbReference>
<dbReference type="PANTHER" id="PTHR23523:SF2">
    <property type="entry name" value="2-NITROIMIDAZOLE TRANSPORTER"/>
    <property type="match status" value="1"/>
</dbReference>
<dbReference type="InterPro" id="IPR036259">
    <property type="entry name" value="MFS_trans_sf"/>
</dbReference>
<evidence type="ECO:0000259" key="5">
    <source>
        <dbReference type="PROSITE" id="PS50850"/>
    </source>
</evidence>
<evidence type="ECO:0000256" key="1">
    <source>
        <dbReference type="ARBA" id="ARBA00022692"/>
    </source>
</evidence>
<evidence type="ECO:0000256" key="2">
    <source>
        <dbReference type="ARBA" id="ARBA00022989"/>
    </source>
</evidence>
<feature type="transmembrane region" description="Helical" evidence="4">
    <location>
        <begin position="103"/>
        <end position="125"/>
    </location>
</feature>
<evidence type="ECO:0000256" key="3">
    <source>
        <dbReference type="ARBA" id="ARBA00023136"/>
    </source>
</evidence>
<feature type="transmembrane region" description="Helical" evidence="4">
    <location>
        <begin position="243"/>
        <end position="266"/>
    </location>
</feature>
<dbReference type="InterPro" id="IPR011701">
    <property type="entry name" value="MFS"/>
</dbReference>
<feature type="domain" description="Major facilitator superfamily (MFS) profile" evidence="5">
    <location>
        <begin position="206"/>
        <end position="395"/>
    </location>
</feature>
<dbReference type="InterPro" id="IPR020846">
    <property type="entry name" value="MFS_dom"/>
</dbReference>
<organism evidence="6">
    <name type="scientific">Methylobacterium bullatum</name>
    <dbReference type="NCBI Taxonomy" id="570505"/>
    <lineage>
        <taxon>Bacteria</taxon>
        <taxon>Pseudomonadati</taxon>
        <taxon>Pseudomonadota</taxon>
        <taxon>Alphaproteobacteria</taxon>
        <taxon>Hyphomicrobiales</taxon>
        <taxon>Methylobacteriaceae</taxon>
        <taxon>Methylobacterium</taxon>
    </lineage>
</organism>
<feature type="transmembrane region" description="Helical" evidence="4">
    <location>
        <begin position="296"/>
        <end position="320"/>
    </location>
</feature>
<feature type="transmembrane region" description="Helical" evidence="4">
    <location>
        <begin position="165"/>
        <end position="186"/>
    </location>
</feature>
<dbReference type="EMBL" id="LR743504">
    <property type="protein sequence ID" value="CAA2103801.1"/>
    <property type="molecule type" value="Genomic_DNA"/>
</dbReference>
<keyword evidence="3 4" id="KW-0472">Membrane</keyword>
<gene>
    <name evidence="6" type="primary">yycB</name>
    <name evidence="6" type="ORF">MBUL_02380</name>
</gene>